<sequence>MGLGIAIKAFTSALFDAQKSADIADLLAGKTAPPAIAPPTPVAQPAPAPAKPIRDSAVTLLATLQRESRLLDLLQEDLGKYSDAQVGAAARPCLEQSGGVLKRLFDIQPLVEAADGTNIDVASDSSPMRYQWVGESSGTSGKVIHHGWVATKVALPTWTGNENDANVIAPVQVQAN</sequence>
<gene>
    <name evidence="2" type="ORF">Poly51_60910</name>
</gene>
<feature type="domain" description="DUF2760" evidence="1">
    <location>
        <begin position="55"/>
        <end position="173"/>
    </location>
</feature>
<name>A0A5C6E7I3_9BACT</name>
<evidence type="ECO:0000313" key="3">
    <source>
        <dbReference type="Proteomes" id="UP000318288"/>
    </source>
</evidence>
<evidence type="ECO:0000313" key="2">
    <source>
        <dbReference type="EMBL" id="TWU44525.1"/>
    </source>
</evidence>
<dbReference type="AlphaFoldDB" id="A0A5C6E7I3"/>
<dbReference type="InterPro" id="IPR021212">
    <property type="entry name" value="DUF2760"/>
</dbReference>
<dbReference type="OrthoDB" id="21395at2"/>
<comment type="caution">
    <text evidence="2">The sequence shown here is derived from an EMBL/GenBank/DDBJ whole genome shotgun (WGS) entry which is preliminary data.</text>
</comment>
<accession>A0A5C6E7I3</accession>
<reference evidence="2 3" key="1">
    <citation type="submission" date="2019-02" db="EMBL/GenBank/DDBJ databases">
        <title>Deep-cultivation of Planctomycetes and their phenomic and genomic characterization uncovers novel biology.</title>
        <authorList>
            <person name="Wiegand S."/>
            <person name="Jogler M."/>
            <person name="Boedeker C."/>
            <person name="Pinto D."/>
            <person name="Vollmers J."/>
            <person name="Rivas-Marin E."/>
            <person name="Kohn T."/>
            <person name="Peeters S.H."/>
            <person name="Heuer A."/>
            <person name="Rast P."/>
            <person name="Oberbeckmann S."/>
            <person name="Bunk B."/>
            <person name="Jeske O."/>
            <person name="Meyerdierks A."/>
            <person name="Storesund J.E."/>
            <person name="Kallscheuer N."/>
            <person name="Luecker S."/>
            <person name="Lage O.M."/>
            <person name="Pohl T."/>
            <person name="Merkel B.J."/>
            <person name="Hornburger P."/>
            <person name="Mueller R.-W."/>
            <person name="Bruemmer F."/>
            <person name="Labrenz M."/>
            <person name="Spormann A.M."/>
            <person name="Op Den Camp H."/>
            <person name="Overmann J."/>
            <person name="Amann R."/>
            <person name="Jetten M.S.M."/>
            <person name="Mascher T."/>
            <person name="Medema M.H."/>
            <person name="Devos D.P."/>
            <person name="Kaster A.-K."/>
            <person name="Ovreas L."/>
            <person name="Rohde M."/>
            <person name="Galperin M.Y."/>
            <person name="Jogler C."/>
        </authorList>
    </citation>
    <scope>NUCLEOTIDE SEQUENCE [LARGE SCALE GENOMIC DNA]</scope>
    <source>
        <strain evidence="2 3">Poly51</strain>
    </source>
</reference>
<organism evidence="2 3">
    <name type="scientific">Rubripirellula tenax</name>
    <dbReference type="NCBI Taxonomy" id="2528015"/>
    <lineage>
        <taxon>Bacteria</taxon>
        <taxon>Pseudomonadati</taxon>
        <taxon>Planctomycetota</taxon>
        <taxon>Planctomycetia</taxon>
        <taxon>Pirellulales</taxon>
        <taxon>Pirellulaceae</taxon>
        <taxon>Rubripirellula</taxon>
    </lineage>
</organism>
<dbReference type="EMBL" id="SJPW01000012">
    <property type="protein sequence ID" value="TWU44525.1"/>
    <property type="molecule type" value="Genomic_DNA"/>
</dbReference>
<dbReference type="Proteomes" id="UP000318288">
    <property type="component" value="Unassembled WGS sequence"/>
</dbReference>
<protein>
    <recommendedName>
        <fullName evidence="1">DUF2760 domain-containing protein</fullName>
    </recommendedName>
</protein>
<keyword evidence="3" id="KW-1185">Reference proteome</keyword>
<dbReference type="Pfam" id="PF10816">
    <property type="entry name" value="DUF2760"/>
    <property type="match status" value="1"/>
</dbReference>
<proteinExistence type="predicted"/>
<dbReference type="RefSeq" id="WP_146462456.1">
    <property type="nucleotide sequence ID" value="NZ_SJPW01000012.1"/>
</dbReference>
<evidence type="ECO:0000259" key="1">
    <source>
        <dbReference type="Pfam" id="PF10816"/>
    </source>
</evidence>